<evidence type="ECO:0000256" key="3">
    <source>
        <dbReference type="ARBA" id="ARBA00023274"/>
    </source>
</evidence>
<gene>
    <name evidence="7" type="ORF">SUZIE_113110</name>
</gene>
<comment type="caution">
    <text evidence="7">The sequence shown here is derived from an EMBL/GenBank/DDBJ whole genome shotgun (WGS) entry which is preliminary data.</text>
</comment>
<comment type="similarity">
    <text evidence="1">Belongs to the eukaryotic ribosomal protein eS6 family.</text>
</comment>
<feature type="region of interest" description="Disordered" evidence="6">
    <location>
        <begin position="73"/>
        <end position="114"/>
    </location>
</feature>
<dbReference type="Gene3D" id="1.20.5.2650">
    <property type="match status" value="1"/>
</dbReference>
<evidence type="ECO:0000256" key="1">
    <source>
        <dbReference type="ARBA" id="ARBA00009312"/>
    </source>
</evidence>
<keyword evidence="8" id="KW-1185">Reference proteome</keyword>
<evidence type="ECO:0000313" key="8">
    <source>
        <dbReference type="Proteomes" id="UP001166674"/>
    </source>
</evidence>
<dbReference type="GO" id="GO:1990904">
    <property type="term" value="C:ribonucleoprotein complex"/>
    <property type="evidence" value="ECO:0007669"/>
    <property type="project" value="UniProtKB-KW"/>
</dbReference>
<dbReference type="PANTHER" id="PTHR11502">
    <property type="entry name" value="40S RIBOSOMAL PROTEIN S6"/>
    <property type="match status" value="1"/>
</dbReference>
<name>A0AA41STX2_SCICA</name>
<proteinExistence type="inferred from homology"/>
<evidence type="ECO:0000313" key="7">
    <source>
        <dbReference type="EMBL" id="MBZ3871472.1"/>
    </source>
</evidence>
<dbReference type="EMBL" id="JAATJV010168114">
    <property type="protein sequence ID" value="MBZ3871472.1"/>
    <property type="molecule type" value="Genomic_DNA"/>
</dbReference>
<dbReference type="InterPro" id="IPR001377">
    <property type="entry name" value="Ribosomal_eS6"/>
</dbReference>
<evidence type="ECO:0000256" key="6">
    <source>
        <dbReference type="SAM" id="MobiDB-lite"/>
    </source>
</evidence>
<protein>
    <recommendedName>
        <fullName evidence="4">Small ribosomal subunit protein eS6</fullName>
    </recommendedName>
    <alternativeName>
        <fullName evidence="5">40S ribosomal protein S6</fullName>
    </alternativeName>
</protein>
<evidence type="ECO:0000256" key="4">
    <source>
        <dbReference type="ARBA" id="ARBA00035278"/>
    </source>
</evidence>
<reference evidence="7" key="1">
    <citation type="submission" date="2020-03" db="EMBL/GenBank/DDBJ databases">
        <title>Studies in the Genomics of Life Span.</title>
        <authorList>
            <person name="Glass D."/>
        </authorList>
    </citation>
    <scope>NUCLEOTIDE SEQUENCE</scope>
    <source>
        <strain evidence="7">SUZIE</strain>
        <tissue evidence="7">Muscle</tissue>
    </source>
</reference>
<sequence length="156" mass="17625">MKLSFSFPATGYQKLIGMDKERELFMRNVWPRAKNIPELTDTTVPRRLGPKRASRIRKLFSLSKEDDVLQYAVRKPLNNEGSKTQDQSTGDSASSYSTCPATKAPAYCSEETENKEEAAEYAKLLTKRMKEAKEKQTPGTDCQEVQAALSESFYLV</sequence>
<keyword evidence="2 7" id="KW-0689">Ribosomal protein</keyword>
<dbReference type="AlphaFoldDB" id="A0AA41STX2"/>
<dbReference type="Proteomes" id="UP001166674">
    <property type="component" value="Unassembled WGS sequence"/>
</dbReference>
<keyword evidence="3" id="KW-0687">Ribonucleoprotein</keyword>
<organism evidence="7 8">
    <name type="scientific">Sciurus carolinensis</name>
    <name type="common">Eastern gray squirrel</name>
    <dbReference type="NCBI Taxonomy" id="30640"/>
    <lineage>
        <taxon>Eukaryota</taxon>
        <taxon>Metazoa</taxon>
        <taxon>Chordata</taxon>
        <taxon>Craniata</taxon>
        <taxon>Vertebrata</taxon>
        <taxon>Euteleostomi</taxon>
        <taxon>Mammalia</taxon>
        <taxon>Eutheria</taxon>
        <taxon>Euarchontoglires</taxon>
        <taxon>Glires</taxon>
        <taxon>Rodentia</taxon>
        <taxon>Sciuromorpha</taxon>
        <taxon>Sciuridae</taxon>
        <taxon>Sciurinae</taxon>
        <taxon>Sciurini</taxon>
        <taxon>Sciurus</taxon>
    </lineage>
</organism>
<evidence type="ECO:0000256" key="5">
    <source>
        <dbReference type="ARBA" id="ARBA00035403"/>
    </source>
</evidence>
<dbReference type="GO" id="GO:0003735">
    <property type="term" value="F:structural constituent of ribosome"/>
    <property type="evidence" value="ECO:0007669"/>
    <property type="project" value="InterPro"/>
</dbReference>
<accession>A0AA41STX2</accession>
<dbReference type="GO" id="GO:0005840">
    <property type="term" value="C:ribosome"/>
    <property type="evidence" value="ECO:0007669"/>
    <property type="project" value="UniProtKB-KW"/>
</dbReference>
<dbReference type="GO" id="GO:0006412">
    <property type="term" value="P:translation"/>
    <property type="evidence" value="ECO:0007669"/>
    <property type="project" value="InterPro"/>
</dbReference>
<evidence type="ECO:0000256" key="2">
    <source>
        <dbReference type="ARBA" id="ARBA00022980"/>
    </source>
</evidence>
<feature type="compositionally biased region" description="Polar residues" evidence="6">
    <location>
        <begin position="79"/>
        <end position="100"/>
    </location>
</feature>